<sequence length="282" mass="33403">MKCLLFLVGVFLFNIFVEAEPPRNLESYLKIVEEEVELSGLEEIDRVYVINLDKARNRWVYMQALSEKHNLKINRFSAVCGWEMTRRNLKKFYRHNLYKSCNARSISFGQIGVFLSHLSIIKHALENNYNRIWILEDDVVFIEDPQVLNSIISRLDEIDPDWEFLFTDVDSRFMKQDGSIIWYTFELNFGKNFDYSLVTSESFQPYESEDVVNIQHRLGAYSMILSRKGMQAIYAYFMKNCMRYAYDVDMNFCKDKHMYQTNRDIVTTHGVFGSTTAFEIEE</sequence>
<accession>A0A2A4YNH8</accession>
<dbReference type="Proteomes" id="UP000217838">
    <property type="component" value="Unassembled WGS sequence"/>
</dbReference>
<proteinExistence type="predicted"/>
<protein>
    <recommendedName>
        <fullName evidence="1">Glycosyl transferase family 25 domain-containing protein</fullName>
    </recommendedName>
</protein>
<dbReference type="InterPro" id="IPR002654">
    <property type="entry name" value="Glyco_trans_25"/>
</dbReference>
<dbReference type="AlphaFoldDB" id="A0A2A4YNH8"/>
<dbReference type="Pfam" id="PF01755">
    <property type="entry name" value="Glyco_transf_25"/>
    <property type="match status" value="1"/>
</dbReference>
<evidence type="ECO:0000313" key="3">
    <source>
        <dbReference type="Proteomes" id="UP000217838"/>
    </source>
</evidence>
<dbReference type="CDD" id="cd06532">
    <property type="entry name" value="Glyco_transf_25"/>
    <property type="match status" value="1"/>
</dbReference>
<evidence type="ECO:0000259" key="1">
    <source>
        <dbReference type="Pfam" id="PF01755"/>
    </source>
</evidence>
<evidence type="ECO:0000313" key="2">
    <source>
        <dbReference type="EMBL" id="PCI95857.1"/>
    </source>
</evidence>
<reference evidence="3" key="1">
    <citation type="submission" date="2017-08" db="EMBL/GenBank/DDBJ databases">
        <title>A dynamic microbial community with high functional redundancy inhabits the cold, oxic subseafloor aquifer.</title>
        <authorList>
            <person name="Tully B.J."/>
            <person name="Wheat C.G."/>
            <person name="Glazer B.T."/>
            <person name="Huber J.A."/>
        </authorList>
    </citation>
    <scope>NUCLEOTIDE SEQUENCE [LARGE SCALE GENOMIC DNA]</scope>
</reference>
<dbReference type="EMBL" id="NVUU01000007">
    <property type="protein sequence ID" value="PCI95857.1"/>
    <property type="molecule type" value="Genomic_DNA"/>
</dbReference>
<organism evidence="2 3">
    <name type="scientific">Aerophobetes bacterium</name>
    <dbReference type="NCBI Taxonomy" id="2030807"/>
    <lineage>
        <taxon>Bacteria</taxon>
        <taxon>Candidatus Aerophobota</taxon>
    </lineage>
</organism>
<gene>
    <name evidence="2" type="ORF">COB11_00960</name>
</gene>
<name>A0A2A4YNH8_UNCAE</name>
<feature type="domain" description="Glycosyl transferase family 25" evidence="1">
    <location>
        <begin position="46"/>
        <end position="246"/>
    </location>
</feature>
<comment type="caution">
    <text evidence="2">The sequence shown here is derived from an EMBL/GenBank/DDBJ whole genome shotgun (WGS) entry which is preliminary data.</text>
</comment>